<proteinExistence type="inferred from homology"/>
<dbReference type="PANTHER" id="PTHR30486">
    <property type="entry name" value="TWITCHING MOTILITY PROTEIN PILT"/>
    <property type="match status" value="1"/>
</dbReference>
<dbReference type="PANTHER" id="PTHR30486:SF6">
    <property type="entry name" value="TYPE IV PILUS RETRACTATION ATPASE PILT"/>
    <property type="match status" value="1"/>
</dbReference>
<reference evidence="4 5" key="1">
    <citation type="journal article" date="2019" name="Int. J. Syst. Evol. Microbiol.">
        <title>The Global Catalogue of Microorganisms (GCM) 10K type strain sequencing project: providing services to taxonomists for standard genome sequencing and annotation.</title>
        <authorList>
            <consortium name="The Broad Institute Genomics Platform"/>
            <consortium name="The Broad Institute Genome Sequencing Center for Infectious Disease"/>
            <person name="Wu L."/>
            <person name="Ma J."/>
        </authorList>
    </citation>
    <scope>NUCLEOTIDE SEQUENCE [LARGE SCALE GENOMIC DNA]</scope>
    <source>
        <strain evidence="4 5">JCM 16330</strain>
    </source>
</reference>
<dbReference type="Gene3D" id="3.30.450.380">
    <property type="match status" value="1"/>
</dbReference>
<evidence type="ECO:0000259" key="2">
    <source>
        <dbReference type="Pfam" id="PF00437"/>
    </source>
</evidence>
<dbReference type="InterPro" id="IPR050921">
    <property type="entry name" value="T4SS_GSP_E_ATPase"/>
</dbReference>
<dbReference type="Pfam" id="PF00437">
    <property type="entry name" value="T2SSE"/>
    <property type="match status" value="1"/>
</dbReference>
<gene>
    <name evidence="4" type="ORF">GCM10009066_05270</name>
</gene>
<dbReference type="Pfam" id="PF23990">
    <property type="entry name" value="PilB3_N"/>
    <property type="match status" value="1"/>
</dbReference>
<dbReference type="RefSeq" id="WP_211311880.1">
    <property type="nucleotide sequence ID" value="NZ_BAAABL010000021.1"/>
</dbReference>
<dbReference type="InterPro" id="IPR056570">
    <property type="entry name" value="PilB3-like_N"/>
</dbReference>
<dbReference type="SUPFAM" id="SSF52540">
    <property type="entry name" value="P-loop containing nucleoside triphosphate hydrolases"/>
    <property type="match status" value="1"/>
</dbReference>
<feature type="domain" description="Bacterial type II secretion system protein E" evidence="2">
    <location>
        <begin position="207"/>
        <end position="426"/>
    </location>
</feature>
<dbReference type="InterPro" id="IPR027417">
    <property type="entry name" value="P-loop_NTPase"/>
</dbReference>
<dbReference type="Gene3D" id="3.40.50.300">
    <property type="entry name" value="P-loop containing nucleotide triphosphate hydrolases"/>
    <property type="match status" value="1"/>
</dbReference>
<name>A0AAV3S5J7_9EURY</name>
<dbReference type="AlphaFoldDB" id="A0AAV3S5J7"/>
<keyword evidence="5" id="KW-1185">Reference proteome</keyword>
<accession>A0AAV3S5J7</accession>
<evidence type="ECO:0000256" key="1">
    <source>
        <dbReference type="ARBA" id="ARBA00006611"/>
    </source>
</evidence>
<evidence type="ECO:0000313" key="5">
    <source>
        <dbReference type="Proteomes" id="UP001500837"/>
    </source>
</evidence>
<protein>
    <submittedName>
        <fullName evidence="4">Type II/IV secretion system ATPase subunit</fullName>
    </submittedName>
</protein>
<dbReference type="GO" id="GO:0016887">
    <property type="term" value="F:ATP hydrolysis activity"/>
    <property type="evidence" value="ECO:0007669"/>
    <property type="project" value="InterPro"/>
</dbReference>
<dbReference type="EMBL" id="BAAABL010000021">
    <property type="protein sequence ID" value="GAA0293575.1"/>
    <property type="molecule type" value="Genomic_DNA"/>
</dbReference>
<comment type="similarity">
    <text evidence="1">Belongs to the GSP E family.</text>
</comment>
<dbReference type="CDD" id="cd01130">
    <property type="entry name" value="VirB11-like_ATPase"/>
    <property type="match status" value="1"/>
</dbReference>
<feature type="domain" description="PilB3-like N-terminal" evidence="3">
    <location>
        <begin position="29"/>
        <end position="79"/>
    </location>
</feature>
<organism evidence="4 5">
    <name type="scientific">Halarchaeum salinum</name>
    <dbReference type="NCBI Taxonomy" id="489912"/>
    <lineage>
        <taxon>Archaea</taxon>
        <taxon>Methanobacteriati</taxon>
        <taxon>Methanobacteriota</taxon>
        <taxon>Stenosarchaea group</taxon>
        <taxon>Halobacteria</taxon>
        <taxon>Halobacteriales</taxon>
        <taxon>Halobacteriaceae</taxon>
    </lineage>
</organism>
<sequence length="543" mass="60860">MAGDVRDQVRDALATQLAARDPAPFDALPEADALLERFDFADDPDPAIDGYWVNEPYARVDLRRDAESGEIRYHVLEPTRSDFVSYVAEDLRDVARRVLLDEEFENDDAGRAAFADRLDEVIARHASSAPPADRWIVRYYLRRDFLGYGRLDPFMSDPAVEDVSCDGADVPVYAYHRDHGHLASNRAWAADVVDSLAIKLAQRAGRHLSAASPLLTTTLPDGSRLQATLGGDVAARGSNFTVRKFREKPFTPPELAALGTFDARQLAYLWLAVAHNRSVLYVGPTGSGKTTSMNACAFFVPPGHKVVSIEETREVNLPHDNWIAEVTRTAEDSEDRRAVSSYRLLSEALHQRPDHIIVGELRVDPDVVRSFFQALGTGHEGFTTFHAESSTDAIRRLTHNPLDVPPDLLADLDVIVTQRIVDEPDGVARRCWQISEVTPRDDSDRPDVRDVFHYDAETQGFEQRNPAQVPREIAVDRGWSGERLRTELDRRQRVIAALAERETFDYETVAQRIFAFARDPERALADLDVDDDNVQQPVRVSDA</sequence>
<dbReference type="Proteomes" id="UP001500837">
    <property type="component" value="Unassembled WGS sequence"/>
</dbReference>
<dbReference type="InterPro" id="IPR001482">
    <property type="entry name" value="T2SS/T4SS_dom"/>
</dbReference>
<evidence type="ECO:0000259" key="3">
    <source>
        <dbReference type="Pfam" id="PF23990"/>
    </source>
</evidence>
<evidence type="ECO:0000313" key="4">
    <source>
        <dbReference type="EMBL" id="GAA0293575.1"/>
    </source>
</evidence>
<comment type="caution">
    <text evidence="4">The sequence shown here is derived from an EMBL/GenBank/DDBJ whole genome shotgun (WGS) entry which is preliminary data.</text>
</comment>